<dbReference type="AlphaFoldDB" id="A0AAD7GDY4"/>
<evidence type="ECO:0000313" key="2">
    <source>
        <dbReference type="EMBL" id="KAJ7690224.1"/>
    </source>
</evidence>
<feature type="region of interest" description="Disordered" evidence="1">
    <location>
        <begin position="1"/>
        <end position="67"/>
    </location>
</feature>
<dbReference type="EMBL" id="JARKIE010000066">
    <property type="protein sequence ID" value="KAJ7690224.1"/>
    <property type="molecule type" value="Genomic_DNA"/>
</dbReference>
<protein>
    <submittedName>
        <fullName evidence="2">Uncharacterized protein</fullName>
    </submittedName>
</protein>
<evidence type="ECO:0000256" key="1">
    <source>
        <dbReference type="SAM" id="MobiDB-lite"/>
    </source>
</evidence>
<gene>
    <name evidence="2" type="ORF">B0H17DRAFT_1331465</name>
</gene>
<reference evidence="2" key="1">
    <citation type="submission" date="2023-03" db="EMBL/GenBank/DDBJ databases">
        <title>Massive genome expansion in bonnet fungi (Mycena s.s.) driven by repeated elements and novel gene families across ecological guilds.</title>
        <authorList>
            <consortium name="Lawrence Berkeley National Laboratory"/>
            <person name="Harder C.B."/>
            <person name="Miyauchi S."/>
            <person name="Viragh M."/>
            <person name="Kuo A."/>
            <person name="Thoen E."/>
            <person name="Andreopoulos B."/>
            <person name="Lu D."/>
            <person name="Skrede I."/>
            <person name="Drula E."/>
            <person name="Henrissat B."/>
            <person name="Morin E."/>
            <person name="Kohler A."/>
            <person name="Barry K."/>
            <person name="LaButti K."/>
            <person name="Morin E."/>
            <person name="Salamov A."/>
            <person name="Lipzen A."/>
            <person name="Mereny Z."/>
            <person name="Hegedus B."/>
            <person name="Baldrian P."/>
            <person name="Stursova M."/>
            <person name="Weitz H."/>
            <person name="Taylor A."/>
            <person name="Grigoriev I.V."/>
            <person name="Nagy L.G."/>
            <person name="Martin F."/>
            <person name="Kauserud H."/>
        </authorList>
    </citation>
    <scope>NUCLEOTIDE SEQUENCE</scope>
    <source>
        <strain evidence="2">CBHHK067</strain>
    </source>
</reference>
<evidence type="ECO:0000313" key="3">
    <source>
        <dbReference type="Proteomes" id="UP001221757"/>
    </source>
</evidence>
<feature type="compositionally biased region" description="Basic and acidic residues" evidence="1">
    <location>
        <begin position="10"/>
        <end position="27"/>
    </location>
</feature>
<comment type="caution">
    <text evidence="2">The sequence shown here is derived from an EMBL/GenBank/DDBJ whole genome shotgun (WGS) entry which is preliminary data.</text>
</comment>
<name>A0AAD7GDY4_MYCRO</name>
<proteinExistence type="predicted"/>
<keyword evidence="3" id="KW-1185">Reference proteome</keyword>
<sequence length="196" mass="21349">MPRTRTLPRIRADRATQARKSRAERLATHLSRPSPMHGQGRLVAPQSTGPRQLGRRAPHGVSALPPPREEAHPLVLNALLTRPNTALVQRRTANATRHHAPICHVTPGAAACPHTRVRRIPYRRTSESARPSSALHASLRVLQGVDGVYGRIRSVRGVCVLGKMETVMVARARDFAGAEFGAHLRGASCDVFESVS</sequence>
<dbReference type="Proteomes" id="UP001221757">
    <property type="component" value="Unassembled WGS sequence"/>
</dbReference>
<accession>A0AAD7GDY4</accession>
<organism evidence="2 3">
    <name type="scientific">Mycena rosella</name>
    <name type="common">Pink bonnet</name>
    <name type="synonym">Agaricus rosellus</name>
    <dbReference type="NCBI Taxonomy" id="1033263"/>
    <lineage>
        <taxon>Eukaryota</taxon>
        <taxon>Fungi</taxon>
        <taxon>Dikarya</taxon>
        <taxon>Basidiomycota</taxon>
        <taxon>Agaricomycotina</taxon>
        <taxon>Agaricomycetes</taxon>
        <taxon>Agaricomycetidae</taxon>
        <taxon>Agaricales</taxon>
        <taxon>Marasmiineae</taxon>
        <taxon>Mycenaceae</taxon>
        <taxon>Mycena</taxon>
    </lineage>
</organism>